<keyword evidence="4" id="KW-0175">Coiled coil</keyword>
<dbReference type="PROSITE" id="PS50190">
    <property type="entry name" value="SEC7"/>
    <property type="match status" value="1"/>
</dbReference>
<proteinExistence type="predicted"/>
<accession>W7XIB0</accession>
<evidence type="ECO:0000256" key="1">
    <source>
        <dbReference type="ARBA" id="ARBA00022490"/>
    </source>
</evidence>
<dbReference type="RefSeq" id="XP_012652961.1">
    <property type="nucleotide sequence ID" value="XM_012797507.1"/>
</dbReference>
<dbReference type="InterPro" id="IPR001650">
    <property type="entry name" value="Helicase_C-like"/>
</dbReference>
<dbReference type="GO" id="GO:0004386">
    <property type="term" value="F:helicase activity"/>
    <property type="evidence" value="ECO:0007669"/>
    <property type="project" value="UniProtKB-KW"/>
</dbReference>
<keyword evidence="2" id="KW-0813">Transport</keyword>
<dbReference type="PANTHER" id="PTHR30612">
    <property type="entry name" value="SECA INNER MEMBRANE COMPONENT OF SEC PROTEIN SECRETION SYSTEM"/>
    <property type="match status" value="1"/>
</dbReference>
<organism evidence="8 9">
    <name type="scientific">Tetrahymena thermophila (strain SB210)</name>
    <dbReference type="NCBI Taxonomy" id="312017"/>
    <lineage>
        <taxon>Eukaryota</taxon>
        <taxon>Sar</taxon>
        <taxon>Alveolata</taxon>
        <taxon>Ciliophora</taxon>
        <taxon>Intramacronucleata</taxon>
        <taxon>Oligohymenophorea</taxon>
        <taxon>Hymenostomatida</taxon>
        <taxon>Tetrahymenina</taxon>
        <taxon>Tetrahymenidae</taxon>
        <taxon>Tetrahymena</taxon>
    </lineage>
</organism>
<evidence type="ECO:0000313" key="8">
    <source>
        <dbReference type="EMBL" id="EWS74476.1"/>
    </source>
</evidence>
<feature type="domain" description="Helicase C-terminal" evidence="6">
    <location>
        <begin position="2251"/>
        <end position="2434"/>
    </location>
</feature>
<dbReference type="SUPFAM" id="SSF53300">
    <property type="entry name" value="vWA-like"/>
    <property type="match status" value="1"/>
</dbReference>
<feature type="coiled-coil region" evidence="4">
    <location>
        <begin position="1077"/>
        <end position="1124"/>
    </location>
</feature>
<dbReference type="InterPro" id="IPR014018">
    <property type="entry name" value="SecA_motor_DEAD"/>
</dbReference>
<keyword evidence="8" id="KW-0378">Hydrolase</keyword>
<feature type="coiled-coil region" evidence="4">
    <location>
        <begin position="676"/>
        <end position="703"/>
    </location>
</feature>
<keyword evidence="8" id="KW-0547">Nucleotide-binding</keyword>
<dbReference type="SUPFAM" id="SSF52540">
    <property type="entry name" value="P-loop containing nucleoside triphosphate hydrolases"/>
    <property type="match status" value="4"/>
</dbReference>
<keyword evidence="9" id="KW-1185">Reference proteome</keyword>
<dbReference type="InterPro" id="IPR000904">
    <property type="entry name" value="Sec7_dom"/>
</dbReference>
<keyword evidence="1" id="KW-0963">Cytoplasm</keyword>
<dbReference type="InterPro" id="IPR036465">
    <property type="entry name" value="vWFA_dom_sf"/>
</dbReference>
<dbReference type="GO" id="GO:0032012">
    <property type="term" value="P:regulation of ARF protein signal transduction"/>
    <property type="evidence" value="ECO:0007669"/>
    <property type="project" value="InterPro"/>
</dbReference>
<dbReference type="EMBL" id="GG662706">
    <property type="protein sequence ID" value="EWS74476.1"/>
    <property type="molecule type" value="Genomic_DNA"/>
</dbReference>
<dbReference type="eggNOG" id="ENOG502RZNF">
    <property type="taxonomic scope" value="Eukaryota"/>
</dbReference>
<dbReference type="GO" id="GO:0006605">
    <property type="term" value="P:protein targeting"/>
    <property type="evidence" value="ECO:0007669"/>
    <property type="project" value="InterPro"/>
</dbReference>
<dbReference type="Gene3D" id="3.40.50.410">
    <property type="entry name" value="von Willebrand factor, type A domain"/>
    <property type="match status" value="1"/>
</dbReference>
<evidence type="ECO:0000259" key="6">
    <source>
        <dbReference type="PROSITE" id="PS51194"/>
    </source>
</evidence>
<feature type="domain" description="SEC7" evidence="5">
    <location>
        <begin position="1561"/>
        <end position="1823"/>
    </location>
</feature>
<evidence type="ECO:0000256" key="4">
    <source>
        <dbReference type="SAM" id="Coils"/>
    </source>
</evidence>
<evidence type="ECO:0000256" key="2">
    <source>
        <dbReference type="ARBA" id="ARBA00022927"/>
    </source>
</evidence>
<dbReference type="InterPro" id="IPR027417">
    <property type="entry name" value="P-loop_NTPase"/>
</dbReference>
<dbReference type="PROSITE" id="PS51196">
    <property type="entry name" value="SECA_MOTOR_DEAD"/>
    <property type="match status" value="1"/>
</dbReference>
<evidence type="ECO:0000313" key="9">
    <source>
        <dbReference type="Proteomes" id="UP000009168"/>
    </source>
</evidence>
<keyword evidence="2" id="KW-0653">Protein transport</keyword>
<dbReference type="GO" id="GO:0005524">
    <property type="term" value="F:ATP binding"/>
    <property type="evidence" value="ECO:0007669"/>
    <property type="project" value="InterPro"/>
</dbReference>
<evidence type="ECO:0000259" key="7">
    <source>
        <dbReference type="PROSITE" id="PS51196"/>
    </source>
</evidence>
<dbReference type="InParanoid" id="W7XIB0"/>
<name>W7XIB0_TETTS</name>
<dbReference type="Gene3D" id="3.40.50.300">
    <property type="entry name" value="P-loop containing nucleotide triphosphate hydrolases"/>
    <property type="match status" value="3"/>
</dbReference>
<reference evidence="9" key="1">
    <citation type="journal article" date="2006" name="PLoS Biol.">
        <title>Macronuclear genome sequence of the ciliate Tetrahymena thermophila, a model eukaryote.</title>
        <authorList>
            <person name="Eisen J.A."/>
            <person name="Coyne R.S."/>
            <person name="Wu M."/>
            <person name="Wu D."/>
            <person name="Thiagarajan M."/>
            <person name="Wortman J.R."/>
            <person name="Badger J.H."/>
            <person name="Ren Q."/>
            <person name="Amedeo P."/>
            <person name="Jones K.M."/>
            <person name="Tallon L.J."/>
            <person name="Delcher A.L."/>
            <person name="Salzberg S.L."/>
            <person name="Silva J.C."/>
            <person name="Haas B.J."/>
            <person name="Majoros W.H."/>
            <person name="Farzad M."/>
            <person name="Carlton J.M."/>
            <person name="Smith R.K. Jr."/>
            <person name="Garg J."/>
            <person name="Pearlman R.E."/>
            <person name="Karrer K.M."/>
            <person name="Sun L."/>
            <person name="Manning G."/>
            <person name="Elde N.C."/>
            <person name="Turkewitz A.P."/>
            <person name="Asai D.J."/>
            <person name="Wilkes D.E."/>
            <person name="Wang Y."/>
            <person name="Cai H."/>
            <person name="Collins K."/>
            <person name="Stewart B.A."/>
            <person name="Lee S.R."/>
            <person name="Wilamowska K."/>
            <person name="Weinberg Z."/>
            <person name="Ruzzo W.L."/>
            <person name="Wloga D."/>
            <person name="Gaertig J."/>
            <person name="Frankel J."/>
            <person name="Tsao C.-C."/>
            <person name="Gorovsky M.A."/>
            <person name="Keeling P.J."/>
            <person name="Waller R.F."/>
            <person name="Patron N.J."/>
            <person name="Cherry J.M."/>
            <person name="Stover N.A."/>
            <person name="Krieger C.J."/>
            <person name="del Toro C."/>
            <person name="Ryder H.F."/>
            <person name="Williamson S.C."/>
            <person name="Barbeau R.A."/>
            <person name="Hamilton E.P."/>
            <person name="Orias E."/>
        </authorList>
    </citation>
    <scope>NUCLEOTIDE SEQUENCE [LARGE SCALE GENOMIC DNA]</scope>
    <source>
        <strain evidence="9">SB210</strain>
    </source>
</reference>
<dbReference type="GeneID" id="24438654"/>
<gene>
    <name evidence="8" type="ORF">TTHERM_000377211</name>
</gene>
<dbReference type="GO" id="GO:0005085">
    <property type="term" value="F:guanyl-nucleotide exchange factor activity"/>
    <property type="evidence" value="ECO:0007669"/>
    <property type="project" value="InterPro"/>
</dbReference>
<protein>
    <submittedName>
        <fullName evidence="8">Helicase carboxy-terminal domain protein</fullName>
    </submittedName>
</protein>
<keyword evidence="3" id="KW-0811">Translocation</keyword>
<keyword evidence="8" id="KW-0067">ATP-binding</keyword>
<dbReference type="OrthoDB" id="10049489at2759"/>
<evidence type="ECO:0000259" key="5">
    <source>
        <dbReference type="PROSITE" id="PS50190"/>
    </source>
</evidence>
<dbReference type="Pfam" id="PF00271">
    <property type="entry name" value="Helicase_C"/>
    <property type="match status" value="1"/>
</dbReference>
<dbReference type="PANTHER" id="PTHR30612:SF0">
    <property type="entry name" value="CHLOROPLAST PROTEIN-TRANSPORTING ATPASE"/>
    <property type="match status" value="1"/>
</dbReference>
<feature type="domain" description="SecA family profile" evidence="7">
    <location>
        <begin position="1825"/>
        <end position="2419"/>
    </location>
</feature>
<keyword evidence="8" id="KW-0347">Helicase</keyword>
<dbReference type="KEGG" id="tet:TTHERM_000377211"/>
<dbReference type="InterPro" id="IPR000185">
    <property type="entry name" value="SecA"/>
</dbReference>
<sequence length="2712" mass="320176">MELDFSSNDEEDIQSYNQIPEQQVDQQMIFDHEEKFNNFCLDDFILQLLKYLNRKHSNVECMPLFNCINEQIMLESEATIRQIKPLFEDSLQEYKNKNFEKAEIQISRLFEAINPLNFQKISDEVSESYISSKEMNNQDVVMVLGFTGTGKSTFIHYLAGSKIQQVISQNGLYHWEPANPLYKALDRVISKPDAKSETKFVTLVKIKPSDQEGNEYGDDDEINICDTPGFFDSEGLEAEISNLTGIYKCISVCKSIKPVVIISEKQICDRGLGIKSLANVIKKMVNPKQNFQQLIRKFIFVFSKFQNEKEKEQLHKKLQNILQNLNADQKKDQEFISVLKAMLQQTQDEKNIVFFDLSIKGYQFIQSHIKNKQAIQMPKDAFTCFFTSEAETSISQQLKQDQSRIQTALQKRNFVLIFKKLTQLNLLKKNIPDLSSIANQWEQNITLLDEYINSEIQSVDQFVQQIINLKKIDEQQITNFLNTKLELSKIDILYDLLPQAENLVKKLDGALSRAIAALLENLKLEFVSYYQNNVNEYYQKLSFLAKVVKDEQSIHLFIAQVKENISKQLKKSESFLEQDKFVDFFDEMQQIINYIESCTFLPVHDVKSQIVKNFDSVISVMENQQLTIFEKIKELTAKMTEQNQTDIQRAKEKIQFILYEFKKSKLNDECCKEKINNFQNQYREQIEREYQTLEEKVKAVINEESSDLQGLKQRFVQLQILSKLQCKLEQQFTSLISFINSRIAKISIKVSQTIRDLQTNSDANQLEMLFQNLEETLSLIQGCQWIQELDQEQEYDSQKQKIFNSLRKFANKIMENLDSIEITLDQTEEFNKITSSNEKMKKLKSFSNLDEELRIIVNEYEVEVRKKFEPYFVKIKTLSQSQDIPYWEYQKCYQFLQKCISNIIYRQETQKMLDDLNQNLINHCLEKEKSLQQSFGQIKIIFQNTSLTNEERKQIEDCSKNIYNKFEEMSKIENFSELKYKLEQNRSNFLITQQFNFLKRLWRQIKEIVDENEHVQQKWIFILQQLKILDELECTPQNQFSFASLLSETYTKNKLNVQSLKDGLEKQFNDNHLPKMLATYKQLYEQTMQNHENKEHQMILNDLKFQLENEMKKIITQIQQYADKLKQIITYSPINSQLKEQMENANQIINLYKRFNDYIYHFRDYLDEHKFKSYIEQIKSSIQYIAHEGPKKIKQTFKNNNFKESNDQYKFMLEIFKILQQQFQIDEEFDKLRQIQENCFEELQQTVENLNLDNPKTERFDLNHICGRLEKVEDDDFYQNFSKQLQYIFQRKLEDKLEQVRDRPINQQEGAIRRVQFFFDYIPKEMIKSLNQLIENIKNIDKIQEEIDSCFKQKNITGLRKLQETLVDSSYYKQFKNQFEDFMEKEIEQTYKQIISNCKEYNNFEKCILNLIKIGIQSTGQYQYQVKEKLNNVFEQLFCVQFKEAEKQIQNILNKKISNPEKSIEFFIHYCQLSNSLLKVQGKIQDLELEFLKGLDYFYVFDQIQEQKSKVTINLKEKVKQIKNTEEDFTYFKDQFNIIYQLQHFDFESYHELIENLGFKQQKLQKQMEQIMSKNVNTFTIQKEYEDYYQSFQKGLQNAQEMQNIVQQFNLGAQHKNVFQDLLSKLNQTVESINQDLNQCFQGDIFDESVVKSINNIYLNSKFIDQYFSSTDFVKKRIDQRFVQSEFLILIQRQFQEPKQIDKIEQVTEYISNMYKISSTYIYMEKIKTECNENINQVLKNYKDSKGSLEKLQIQLKKSKYGDQVTKNHPFFKGFQISDTNLRIQRFGIDQVLEQVRGYSDIDKKDDLDKTQLNNQYERFFNQYNQYLDKYLTSFEKINFIDLLKDIQNSVNKINTYVFNKKGKIEQTSQIIVADLLAGIFCCWTCINSKYYFESIEQQYENKQSFLLKPHPSQIVAIFRLLGIGYSKNYDEIQCNSLAQVLTGEGKSVVLAALACFYSLCGFSVKCACYSNQLSVRDYEEFSLLFEKLKIKDLILYGTFNKVCEEILNQRGDIREQVSSYILTDNIKYSNNSNIKKQVLLIDEVDVFFSKDFFGNNYDIVAPIKGSTVEILLDKIWSAKFDTNFSFKSISESQEYKNCISQFPKWAELIKEQTKIVVSDFKNFNNVIIENYKIQNDKIYYKNQDQYLDNISYGYRTLYTYYQENQNSKISNVGLQKQKLFKINSGSFSYSELPKKFFIINGVTGTLETLSLSQLELIKNTYNMKQYTFIPSVYGKSKFQFNPQKDVKVVSQSEYYNTITNEINRNIVGKTDQKRAVLVFFDTKDILLDYYNSQQFKSLKQNSLIQIMTEENSIEERKKIIKDATYSGAITLLTKIFGRGIDFQVNDTIIFQNYGVHVIQTFFSEDKSEETQTKGRTARQGEEGSFSMVLQQETLQAFLKTKEDQKKIENLDEIYEVLDRNRQVNFENDFKSNIEYNQNTSITSHKKSEDFLNFLKDRNLNEVKNYLLQLNQGPKEQIYYKTLIAMDVTGSMSSLITQTKNTIQTTFEQTRDILKEKGYDPQCFLIMISCFRSYNSRWQEIFQTSTWENNPDKLRSFLQTITASGGTGPGESVEVGLWWANKQNDENPISQVIILGDQPAHLQNEAQAHRNQFGQSYWDTTPLKGLTYYVPECQKLNSKKIHVNAFYLHSQAKSTFENIAKLTNGISQYLDINSAQSSKQLTTLFVEQILKDIGKKDGRSKELIAAYKAKYS</sequence>
<dbReference type="Proteomes" id="UP000009168">
    <property type="component" value="Unassembled WGS sequence"/>
</dbReference>
<dbReference type="GO" id="GO:0006886">
    <property type="term" value="P:intracellular protein transport"/>
    <property type="evidence" value="ECO:0007669"/>
    <property type="project" value="InterPro"/>
</dbReference>
<dbReference type="PROSITE" id="PS51194">
    <property type="entry name" value="HELICASE_CTER"/>
    <property type="match status" value="1"/>
</dbReference>
<evidence type="ECO:0000256" key="3">
    <source>
        <dbReference type="ARBA" id="ARBA00023010"/>
    </source>
</evidence>